<keyword evidence="2" id="KW-1185">Reference proteome</keyword>
<accession>A0ABV0BIB5</accession>
<dbReference type="EMBL" id="JBBYXI010000002">
    <property type="protein sequence ID" value="MEN3930699.1"/>
    <property type="molecule type" value="Genomic_DNA"/>
</dbReference>
<reference evidence="1 2" key="1">
    <citation type="submission" date="2024-04" db="EMBL/GenBank/DDBJ databases">
        <title>A novel species isolated from cricket.</title>
        <authorList>
            <person name="Wang H.-C."/>
        </authorList>
    </citation>
    <scope>NUCLEOTIDE SEQUENCE [LARGE SCALE GENOMIC DNA]</scope>
    <source>
        <strain evidence="1 2">WL0021</strain>
    </source>
</reference>
<evidence type="ECO:0000313" key="1">
    <source>
        <dbReference type="EMBL" id="MEN3930699.1"/>
    </source>
</evidence>
<dbReference type="Proteomes" id="UP001418637">
    <property type="component" value="Unassembled WGS sequence"/>
</dbReference>
<evidence type="ECO:0000313" key="2">
    <source>
        <dbReference type="Proteomes" id="UP001418637"/>
    </source>
</evidence>
<sequence>MSWKQNLQLRDLEPRQKIEFTCRSCGKVHFRTAEQLLTDEDRQYLYLDELESKETCNQRGCHGEVRLMLLGIARMGGFTGGMA</sequence>
<name>A0ABV0BIB5_9HYPH</name>
<comment type="caution">
    <text evidence="1">The sequence shown here is derived from an EMBL/GenBank/DDBJ whole genome shotgun (WGS) entry which is preliminary data.</text>
</comment>
<gene>
    <name evidence="1" type="ORF">WJT86_06425</name>
</gene>
<proteinExistence type="predicted"/>
<dbReference type="RefSeq" id="WP_346336700.1">
    <property type="nucleotide sequence ID" value="NZ_JBBYXI010000002.1"/>
</dbReference>
<organism evidence="1 2">
    <name type="scientific">Hohaiivirga grylli</name>
    <dbReference type="NCBI Taxonomy" id="3133970"/>
    <lineage>
        <taxon>Bacteria</taxon>
        <taxon>Pseudomonadati</taxon>
        <taxon>Pseudomonadota</taxon>
        <taxon>Alphaproteobacteria</taxon>
        <taxon>Hyphomicrobiales</taxon>
        <taxon>Methylobacteriaceae</taxon>
        <taxon>Hohaiivirga</taxon>
    </lineage>
</organism>
<protein>
    <submittedName>
        <fullName evidence="1">Uncharacterized protein</fullName>
    </submittedName>
</protein>